<organism evidence="1 2">
    <name type="scientific">Astrephomene gubernaculifera</name>
    <dbReference type="NCBI Taxonomy" id="47775"/>
    <lineage>
        <taxon>Eukaryota</taxon>
        <taxon>Viridiplantae</taxon>
        <taxon>Chlorophyta</taxon>
        <taxon>core chlorophytes</taxon>
        <taxon>Chlorophyceae</taxon>
        <taxon>CS clade</taxon>
        <taxon>Chlamydomonadales</taxon>
        <taxon>Astrephomenaceae</taxon>
        <taxon>Astrephomene</taxon>
    </lineage>
</organism>
<proteinExistence type="predicted"/>
<dbReference type="Proteomes" id="UP001054857">
    <property type="component" value="Unassembled WGS sequence"/>
</dbReference>
<feature type="non-terminal residue" evidence="1">
    <location>
        <position position="246"/>
    </location>
</feature>
<comment type="caution">
    <text evidence="1">The sequence shown here is derived from an EMBL/GenBank/DDBJ whole genome shotgun (WGS) entry which is preliminary data.</text>
</comment>
<name>A0AAD3HRN8_9CHLO</name>
<gene>
    <name evidence="1" type="ORF">Agub_g12657</name>
</gene>
<protein>
    <submittedName>
        <fullName evidence="1">Uncharacterized protein</fullName>
    </submittedName>
</protein>
<feature type="non-terminal residue" evidence="1">
    <location>
        <position position="1"/>
    </location>
</feature>
<sequence length="246" mass="26507">SRDRHTYLLGHFAQSLCHNKHVSQHAFSSSEYAQPNRRSTLSYWGDEEPKTRRSEEGCGGCMYGMLRAAGRNTLFGLQSCLYSSLMACLPASITSAQQPHAPATASADTTGCYAPGDVDSVCSDWTCFSLYGDTTLELPTSWPGSDEATPYGSKPPALTAYEDNEYGFSYGGYSEEDPARDAHMHASNRRLGFSSGGHGPGFVDVPLSTHVPCQRMDMGRVGNYDYGSFGGSYSSGRKTVSCGGYG</sequence>
<accession>A0AAD3HRN8</accession>
<dbReference type="AlphaFoldDB" id="A0AAD3HRN8"/>
<evidence type="ECO:0000313" key="1">
    <source>
        <dbReference type="EMBL" id="GFR50436.1"/>
    </source>
</evidence>
<keyword evidence="2" id="KW-1185">Reference proteome</keyword>
<evidence type="ECO:0000313" key="2">
    <source>
        <dbReference type="Proteomes" id="UP001054857"/>
    </source>
</evidence>
<dbReference type="EMBL" id="BMAR01000037">
    <property type="protein sequence ID" value="GFR50436.1"/>
    <property type="molecule type" value="Genomic_DNA"/>
</dbReference>
<reference evidence="1 2" key="1">
    <citation type="journal article" date="2021" name="Sci. Rep.">
        <title>Genome sequencing of the multicellular alga Astrephomene provides insights into convergent evolution of germ-soma differentiation.</title>
        <authorList>
            <person name="Yamashita S."/>
            <person name="Yamamoto K."/>
            <person name="Matsuzaki R."/>
            <person name="Suzuki S."/>
            <person name="Yamaguchi H."/>
            <person name="Hirooka S."/>
            <person name="Minakuchi Y."/>
            <person name="Miyagishima S."/>
            <person name="Kawachi M."/>
            <person name="Toyoda A."/>
            <person name="Nozaki H."/>
        </authorList>
    </citation>
    <scope>NUCLEOTIDE SEQUENCE [LARGE SCALE GENOMIC DNA]</scope>
    <source>
        <strain evidence="1 2">NIES-4017</strain>
    </source>
</reference>